<sequence length="154" mass="16989">MLEIMHTKTLAKLFQESKAQPVILGDMVVVPIYRLPLAAGKWHVRVERISAKNIPVQGIRLKVDLGHIAVAGQKQKDIVLWGDTSPDVVDMEISCASETVFKAWNVWRVDGIMQAWIGNSGMIVENDVGIIKLLCSDGKSAPEFDNLIVTIAIN</sequence>
<name>A0A643FQU7_9BURK</name>
<evidence type="ECO:0000313" key="2">
    <source>
        <dbReference type="Proteomes" id="UP000397656"/>
    </source>
</evidence>
<proteinExistence type="predicted"/>
<gene>
    <name evidence="1" type="ORF">F7R26_030165</name>
</gene>
<protein>
    <submittedName>
        <fullName evidence="1">Uncharacterized protein</fullName>
    </submittedName>
</protein>
<dbReference type="GeneID" id="98405226"/>
<evidence type="ECO:0000313" key="1">
    <source>
        <dbReference type="EMBL" id="QOT79039.1"/>
    </source>
</evidence>
<dbReference type="RefSeq" id="WP_150990720.1">
    <property type="nucleotide sequence ID" value="NZ_CP062804.1"/>
</dbReference>
<accession>A0A643FQU7</accession>
<dbReference type="EMBL" id="CP062804">
    <property type="protein sequence ID" value="QOT79039.1"/>
    <property type="molecule type" value="Genomic_DNA"/>
</dbReference>
<dbReference type="Proteomes" id="UP000397656">
    <property type="component" value="Chromosome 2"/>
</dbReference>
<organism evidence="1 2">
    <name type="scientific">Cupriavidus basilensis</name>
    <dbReference type="NCBI Taxonomy" id="68895"/>
    <lineage>
        <taxon>Bacteria</taxon>
        <taxon>Pseudomonadati</taxon>
        <taxon>Pseudomonadota</taxon>
        <taxon>Betaproteobacteria</taxon>
        <taxon>Burkholderiales</taxon>
        <taxon>Burkholderiaceae</taxon>
        <taxon>Cupriavidus</taxon>
    </lineage>
</organism>
<dbReference type="AlphaFoldDB" id="A0A643FQU7"/>
<reference evidence="1 2" key="1">
    <citation type="submission" date="2020-10" db="EMBL/GenBank/DDBJ databases">
        <title>Complete genome sequence of Cupriavidus basilensis CCUG 49340T.</title>
        <authorList>
            <person name="Salva-Serra F."/>
            <person name="Donoso R.A."/>
            <person name="Cho K.H."/>
            <person name="Yoo J.A."/>
            <person name="Lee K."/>
            <person name="Yoon S.-H."/>
            <person name="Perez-Pantoja D."/>
            <person name="Moore E.R.B."/>
        </authorList>
    </citation>
    <scope>NUCLEOTIDE SEQUENCE [LARGE SCALE GENOMIC DNA]</scope>
    <source>
        <strain evidence="2">CCUG 49340</strain>
    </source>
</reference>